<dbReference type="InterPro" id="IPR015946">
    <property type="entry name" value="KH_dom-like_a/b"/>
</dbReference>
<evidence type="ECO:0000313" key="2">
    <source>
        <dbReference type="Proteomes" id="UP000772618"/>
    </source>
</evidence>
<dbReference type="Gene3D" id="3.30.300.20">
    <property type="match status" value="1"/>
</dbReference>
<dbReference type="InterPro" id="IPR003718">
    <property type="entry name" value="OsmC/Ohr_fam"/>
</dbReference>
<proteinExistence type="predicted"/>
<keyword evidence="2" id="KW-1185">Reference proteome</keyword>
<comment type="caution">
    <text evidence="1">The sequence shown here is derived from an EMBL/GenBank/DDBJ whole genome shotgun (WGS) entry which is preliminary data.</text>
</comment>
<name>A0ABS5VUI6_9BACT</name>
<dbReference type="EMBL" id="JAHESD010000018">
    <property type="protein sequence ID" value="MBT1703651.1"/>
    <property type="molecule type" value="Genomic_DNA"/>
</dbReference>
<evidence type="ECO:0000313" key="1">
    <source>
        <dbReference type="EMBL" id="MBT1703651.1"/>
    </source>
</evidence>
<organism evidence="1 2">
    <name type="scientific">Chryseosolibacter indicus</name>
    <dbReference type="NCBI Taxonomy" id="2782351"/>
    <lineage>
        <taxon>Bacteria</taxon>
        <taxon>Pseudomonadati</taxon>
        <taxon>Bacteroidota</taxon>
        <taxon>Cytophagia</taxon>
        <taxon>Cytophagales</taxon>
        <taxon>Chryseotaleaceae</taxon>
        <taxon>Chryseosolibacter</taxon>
    </lineage>
</organism>
<dbReference type="InterPro" id="IPR036102">
    <property type="entry name" value="OsmC/Ohrsf"/>
</dbReference>
<accession>A0ABS5VUI6</accession>
<sequence>MVKIELNRLNDAYHFEALNEQGNKVYMDASPDVGGENLGMRPMQMLLAAMGGCSAIDVIGILKKQKQDLKDIKITVTGEREQDAVPSLYVEVHAHFKLFGNIDKDKANKAVSLSIEKYCSVAKTLEAKAKITYSIEIIPA</sequence>
<dbReference type="Proteomes" id="UP000772618">
    <property type="component" value="Unassembled WGS sequence"/>
</dbReference>
<dbReference type="Pfam" id="PF02566">
    <property type="entry name" value="OsmC"/>
    <property type="match status" value="1"/>
</dbReference>
<dbReference type="PANTHER" id="PTHR34352">
    <property type="entry name" value="PROTEIN YHFA"/>
    <property type="match status" value="1"/>
</dbReference>
<protein>
    <submittedName>
        <fullName evidence="1">OsmC family protein</fullName>
    </submittedName>
</protein>
<reference evidence="1 2" key="1">
    <citation type="submission" date="2021-05" db="EMBL/GenBank/DDBJ databases">
        <title>A Polyphasic approach of four new species of the genus Ohtaekwangia: Ohtaekwangia histidinii sp. nov., Ohtaekwangia cretensis sp. nov., Ohtaekwangia indiensis sp. nov., Ohtaekwangia reichenbachii sp. nov. from diverse environment.</title>
        <authorList>
            <person name="Octaviana S."/>
        </authorList>
    </citation>
    <scope>NUCLEOTIDE SEQUENCE [LARGE SCALE GENOMIC DNA]</scope>
    <source>
        <strain evidence="1 2">PWU20</strain>
    </source>
</reference>
<dbReference type="SUPFAM" id="SSF82784">
    <property type="entry name" value="OsmC-like"/>
    <property type="match status" value="1"/>
</dbReference>
<dbReference type="PANTHER" id="PTHR34352:SF1">
    <property type="entry name" value="PROTEIN YHFA"/>
    <property type="match status" value="1"/>
</dbReference>
<dbReference type="RefSeq" id="WP_254153614.1">
    <property type="nucleotide sequence ID" value="NZ_JAHESD010000018.1"/>
</dbReference>
<gene>
    <name evidence="1" type="ORF">KK060_10195</name>
</gene>